<reference evidence="1 2" key="1">
    <citation type="journal article" date="2009" name="BMC Genomics">
        <title>Genomic sequence, organization and characteristics of a new nucleopolyhedrovirus isolated from Clanis bilineata larva.</title>
        <authorList>
            <person name="Zhu S.Y."/>
            <person name="Yi J.P."/>
            <person name="Shen W.D."/>
            <person name="Wang L.Q."/>
            <person name="He H.G."/>
            <person name="Wang Y."/>
            <person name="Li B."/>
            <person name="Wang W.B."/>
        </authorList>
    </citation>
    <scope>NUCLEOTIDE SEQUENCE [LARGE SCALE GENOMIC DNA]</scope>
    <source>
        <strain evidence="1">DZ1</strain>
    </source>
</reference>
<dbReference type="RefSeq" id="YP_717650.1">
    <property type="nucleotide sequence ID" value="NC_008293.1"/>
</dbReference>
<name>Q0N3Z0_9ABAC</name>
<dbReference type="GeneID" id="5141898"/>
<evidence type="ECO:0000313" key="2">
    <source>
        <dbReference type="Proteomes" id="UP000214353"/>
    </source>
</evidence>
<accession>Q0N3Z0</accession>
<evidence type="ECO:0000313" key="1">
    <source>
        <dbReference type="EMBL" id="ABF47453.1"/>
    </source>
</evidence>
<dbReference type="Proteomes" id="UP000214353">
    <property type="component" value="Segment"/>
</dbReference>
<sequence length="142" mass="16406">MKNKSKLNLRINYLNYFQNIKYLVGFVHGFINNKDQYTNQDYIKFSKTVVQLLNDIIDDLVTNDFSLTIGSAASSSIRSPIPATQTSAVEYLTRARDEIIKSMERIGDEKEHQHHGRNTLIFKDLTAYVENHMNLLPPVKEK</sequence>
<keyword evidence="2" id="KW-1185">Reference proteome</keyword>
<dbReference type="KEGG" id="vg:5141898"/>
<protein>
    <submittedName>
        <fullName evidence="1">Ld135-like protein</fullName>
    </submittedName>
</protein>
<organism evidence="1 2">
    <name type="scientific">Clanis bilineata nucleopolyhedrovirus</name>
    <dbReference type="NCBI Taxonomy" id="1307957"/>
    <lineage>
        <taxon>Viruses</taxon>
        <taxon>Viruses incertae sedis</taxon>
        <taxon>Naldaviricetes</taxon>
        <taxon>Lefavirales</taxon>
        <taxon>Baculoviridae</taxon>
        <taxon>Alphabaculovirus</taxon>
        <taxon>Alphabaculovirus clabilineatae</taxon>
    </lineage>
</organism>
<proteinExistence type="predicted"/>
<dbReference type="EMBL" id="DQ504428">
    <property type="protein sequence ID" value="ABF47453.1"/>
    <property type="molecule type" value="Genomic_DNA"/>
</dbReference>
<dbReference type="OrthoDB" id="26141at10239"/>